<reference evidence="2 3" key="1">
    <citation type="submission" date="2015-01" db="EMBL/GenBank/DDBJ databases">
        <title>Evolution of Trichinella species and genotypes.</title>
        <authorList>
            <person name="Korhonen P.K."/>
            <person name="Edoardo P."/>
            <person name="Giuseppe L.R."/>
            <person name="Gasser R.B."/>
        </authorList>
    </citation>
    <scope>NUCLEOTIDE SEQUENCE [LARGE SCALE GENOMIC DNA]</scope>
    <source>
        <strain evidence="2">ISS1029</strain>
    </source>
</reference>
<dbReference type="Proteomes" id="UP000055024">
    <property type="component" value="Unassembled WGS sequence"/>
</dbReference>
<dbReference type="InterPro" id="IPR013103">
    <property type="entry name" value="RVT_2"/>
</dbReference>
<evidence type="ECO:0000313" key="2">
    <source>
        <dbReference type="EMBL" id="KRZ17310.1"/>
    </source>
</evidence>
<feature type="domain" description="Reverse transcriptase Ty1/copia-type" evidence="1">
    <location>
        <begin position="44"/>
        <end position="97"/>
    </location>
</feature>
<keyword evidence="3" id="KW-1185">Reference proteome</keyword>
<comment type="caution">
    <text evidence="2">The sequence shown here is derived from an EMBL/GenBank/DDBJ whole genome shotgun (WGS) entry which is preliminary data.</text>
</comment>
<sequence>MRKSSPWKTVEQRVLKNEQEVRSQRVTFAQKRVRVVRRTTRPRLSLFAIAADEDLKILQFDVKMAFLHGEIDELIFMDQPQCYNDGSGRLCKLQRTL</sequence>
<protein>
    <submittedName>
        <fullName evidence="2">Retrovirus-related Pol polyprotein from transposon TNT 1-94</fullName>
    </submittedName>
</protein>
<evidence type="ECO:0000313" key="3">
    <source>
        <dbReference type="Proteomes" id="UP000055024"/>
    </source>
</evidence>
<dbReference type="AlphaFoldDB" id="A0A0V1I342"/>
<organism evidence="2 3">
    <name type="scientific">Trichinella zimbabwensis</name>
    <dbReference type="NCBI Taxonomy" id="268475"/>
    <lineage>
        <taxon>Eukaryota</taxon>
        <taxon>Metazoa</taxon>
        <taxon>Ecdysozoa</taxon>
        <taxon>Nematoda</taxon>
        <taxon>Enoplea</taxon>
        <taxon>Dorylaimia</taxon>
        <taxon>Trichinellida</taxon>
        <taxon>Trichinellidae</taxon>
        <taxon>Trichinella</taxon>
    </lineage>
</organism>
<gene>
    <name evidence="2" type="ORF">T11_5485</name>
</gene>
<accession>A0A0V1I342</accession>
<name>A0A0V1I342_9BILA</name>
<evidence type="ECO:0000259" key="1">
    <source>
        <dbReference type="Pfam" id="PF07727"/>
    </source>
</evidence>
<dbReference type="OrthoDB" id="6780107at2759"/>
<dbReference type="Pfam" id="PF07727">
    <property type="entry name" value="RVT_2"/>
    <property type="match status" value="1"/>
</dbReference>
<dbReference type="EMBL" id="JYDP01000007">
    <property type="protein sequence ID" value="KRZ17310.1"/>
    <property type="molecule type" value="Genomic_DNA"/>
</dbReference>
<proteinExistence type="predicted"/>